<dbReference type="EMBL" id="JBHRYE010000048">
    <property type="protein sequence ID" value="MFC3673549.1"/>
    <property type="molecule type" value="Genomic_DNA"/>
</dbReference>
<protein>
    <submittedName>
        <fullName evidence="1">Uncharacterized protein</fullName>
    </submittedName>
</protein>
<reference evidence="2" key="1">
    <citation type="journal article" date="2019" name="Int. J. Syst. Evol. Microbiol.">
        <title>The Global Catalogue of Microorganisms (GCM) 10K type strain sequencing project: providing services to taxonomists for standard genome sequencing and annotation.</title>
        <authorList>
            <consortium name="The Broad Institute Genomics Platform"/>
            <consortium name="The Broad Institute Genome Sequencing Center for Infectious Disease"/>
            <person name="Wu L."/>
            <person name="Ma J."/>
        </authorList>
    </citation>
    <scope>NUCLEOTIDE SEQUENCE [LARGE SCALE GENOMIC DNA]</scope>
    <source>
        <strain evidence="2">KCTC 42224</strain>
    </source>
</reference>
<dbReference type="Proteomes" id="UP001595683">
    <property type="component" value="Unassembled WGS sequence"/>
</dbReference>
<evidence type="ECO:0000313" key="1">
    <source>
        <dbReference type="EMBL" id="MFC3673549.1"/>
    </source>
</evidence>
<proteinExistence type="predicted"/>
<comment type="caution">
    <text evidence="1">The sequence shown here is derived from an EMBL/GenBank/DDBJ whole genome shotgun (WGS) entry which is preliminary data.</text>
</comment>
<keyword evidence="2" id="KW-1185">Reference proteome</keyword>
<gene>
    <name evidence="1" type="ORF">ACFOOT_19175</name>
</gene>
<dbReference type="RefSeq" id="WP_191325918.1">
    <property type="nucleotide sequence ID" value="NZ_BMZP01000024.1"/>
</dbReference>
<evidence type="ECO:0000313" key="2">
    <source>
        <dbReference type="Proteomes" id="UP001595683"/>
    </source>
</evidence>
<organism evidence="1 2">
    <name type="scientific">Novosphingobium pokkalii</name>
    <dbReference type="NCBI Taxonomy" id="1770194"/>
    <lineage>
        <taxon>Bacteria</taxon>
        <taxon>Pseudomonadati</taxon>
        <taxon>Pseudomonadota</taxon>
        <taxon>Alphaproteobacteria</taxon>
        <taxon>Sphingomonadales</taxon>
        <taxon>Sphingomonadaceae</taxon>
        <taxon>Novosphingobium</taxon>
    </lineage>
</organism>
<accession>A0ABV7V8L2</accession>
<sequence length="182" mass="20641">MTASLDIDAYIDALPSHRLRQPLRVPLAYQESPWPLLRAYNGFTGEERRRGGQLIGWLQTAGCLARPSRCDICRSRERVAFHSESYYHALRPASLCNACHMALHKRHFAWDAWRRIVGAHAVNGREWWAITPRHGLAIAEHLRARHGWAAADIEHSPIAPLPDAITALLPGNMLHHSRIFTP</sequence>
<name>A0ABV7V8L2_9SPHN</name>